<dbReference type="Gene3D" id="1.10.1220.10">
    <property type="entry name" value="Met repressor-like"/>
    <property type="match status" value="1"/>
</dbReference>
<name>A0A1F5ZLI5_9BACT</name>
<dbReference type="Proteomes" id="UP000176923">
    <property type="component" value="Unassembled WGS sequence"/>
</dbReference>
<dbReference type="AlphaFoldDB" id="A0A1F5ZLI5"/>
<proteinExistence type="predicted"/>
<dbReference type="SUPFAM" id="SSF53448">
    <property type="entry name" value="Nucleotide-diphospho-sugar transferases"/>
    <property type="match status" value="1"/>
</dbReference>
<gene>
    <name evidence="2" type="ORF">A3D77_05515</name>
</gene>
<evidence type="ECO:0000313" key="2">
    <source>
        <dbReference type="EMBL" id="OGG13291.1"/>
    </source>
</evidence>
<dbReference type="InterPro" id="IPR029044">
    <property type="entry name" value="Nucleotide-diphossugar_trans"/>
</dbReference>
<dbReference type="InterPro" id="IPR005835">
    <property type="entry name" value="NTP_transferase_dom"/>
</dbReference>
<dbReference type="EMBL" id="MFJL01000038">
    <property type="protein sequence ID" value="OGG13291.1"/>
    <property type="molecule type" value="Genomic_DNA"/>
</dbReference>
<reference evidence="2 3" key="1">
    <citation type="journal article" date="2016" name="Nat. Commun.">
        <title>Thousands of microbial genomes shed light on interconnected biogeochemical processes in an aquifer system.</title>
        <authorList>
            <person name="Anantharaman K."/>
            <person name="Brown C.T."/>
            <person name="Hug L.A."/>
            <person name="Sharon I."/>
            <person name="Castelle C.J."/>
            <person name="Probst A.J."/>
            <person name="Thomas B.C."/>
            <person name="Singh A."/>
            <person name="Wilkins M.J."/>
            <person name="Karaoz U."/>
            <person name="Brodie E.L."/>
            <person name="Williams K.H."/>
            <person name="Hubbard S.S."/>
            <person name="Banfield J.F."/>
        </authorList>
    </citation>
    <scope>NUCLEOTIDE SEQUENCE [LARGE SCALE GENOMIC DNA]</scope>
</reference>
<feature type="domain" description="Nucleotidyl transferase" evidence="1">
    <location>
        <begin position="49"/>
        <end position="274"/>
    </location>
</feature>
<comment type="caution">
    <text evidence="2">The sequence shown here is derived from an EMBL/GenBank/DDBJ whole genome shotgun (WGS) entry which is preliminary data.</text>
</comment>
<dbReference type="CDD" id="cd22231">
    <property type="entry name" value="RHH_NikR_HicB-like"/>
    <property type="match status" value="1"/>
</dbReference>
<dbReference type="InterPro" id="IPR013321">
    <property type="entry name" value="Arc_rbn_hlx_hlx"/>
</dbReference>
<dbReference type="Pfam" id="PF00483">
    <property type="entry name" value="NTP_transferase"/>
    <property type="match status" value="1"/>
</dbReference>
<dbReference type="CDD" id="cd04181">
    <property type="entry name" value="NTP_transferase"/>
    <property type="match status" value="1"/>
</dbReference>
<protein>
    <recommendedName>
        <fullName evidence="1">Nucleotidyl transferase domain-containing protein</fullName>
    </recommendedName>
</protein>
<accession>A0A1F5ZLI5</accession>
<dbReference type="InterPro" id="IPR050486">
    <property type="entry name" value="Mannose-1P_guanyltransferase"/>
</dbReference>
<dbReference type="GO" id="GO:0006355">
    <property type="term" value="P:regulation of DNA-templated transcription"/>
    <property type="evidence" value="ECO:0007669"/>
    <property type="project" value="InterPro"/>
</dbReference>
<evidence type="ECO:0000259" key="1">
    <source>
        <dbReference type="Pfam" id="PF00483"/>
    </source>
</evidence>
<dbReference type="STRING" id="1798382.A3D77_05515"/>
<evidence type="ECO:0000313" key="3">
    <source>
        <dbReference type="Proteomes" id="UP000176923"/>
    </source>
</evidence>
<dbReference type="Gene3D" id="3.90.550.10">
    <property type="entry name" value="Spore Coat Polysaccharide Biosynthesis Protein SpsA, Chain A"/>
    <property type="match status" value="1"/>
</dbReference>
<dbReference type="PANTHER" id="PTHR22572">
    <property type="entry name" value="SUGAR-1-PHOSPHATE GUANYL TRANSFERASE"/>
    <property type="match status" value="1"/>
</dbReference>
<organism evidence="2 3">
    <name type="scientific">Candidatus Gottesmanbacteria bacterium RIFCSPHIGHO2_02_FULL_39_11</name>
    <dbReference type="NCBI Taxonomy" id="1798382"/>
    <lineage>
        <taxon>Bacteria</taxon>
        <taxon>Candidatus Gottesmaniibacteriota</taxon>
    </lineage>
</organism>
<sequence length="281" mass="31063">MDRQRLTITLSEDTLSKIDGFIDGTKIRNRSHAIEYLINQTLTPKVSQAVILAGGRGLHMRPFTFEMPKGLLPVGGRPILEHIVELLREYEIRDILFSTGHLGDKIKDHFGDGKKLGVKISYLQEEMPLGTGGALSLSQKKIVGDTFLVVHGDILIDINLSDLITFHKEQGTVGTIALTSVADPSAFGEVALNGSKITKFVEKPKKGDEVSQLINCGVYVFEKDIFDYIPRMGSSLLEDIFPKLAAEKQLSGFIFSGKWVDVGTPLSYEKAIKEWGEKDSK</sequence>